<dbReference type="InterPro" id="IPR040217">
    <property type="entry name" value="ACR1-12"/>
</dbReference>
<dbReference type="PANTHER" id="PTHR31096:SF60">
    <property type="entry name" value="ACT DOMAIN-CONTAINING PROTEIN ACR12"/>
    <property type="match status" value="1"/>
</dbReference>
<dbReference type="CDD" id="cd04873">
    <property type="entry name" value="ACT_UUR-ACR-like"/>
    <property type="match status" value="1"/>
</dbReference>
<dbReference type="PANTHER" id="PTHR31096">
    <property type="entry name" value="ACT DOMAIN-CONTAINING PROTEIN ACR4-RELATED"/>
    <property type="match status" value="1"/>
</dbReference>
<evidence type="ECO:0000256" key="1">
    <source>
        <dbReference type="ARBA" id="ARBA00022737"/>
    </source>
</evidence>
<dbReference type="Gene3D" id="3.30.70.260">
    <property type="match status" value="1"/>
</dbReference>
<evidence type="ECO:0000259" key="2">
    <source>
        <dbReference type="PROSITE" id="PS51671"/>
    </source>
</evidence>
<gene>
    <name evidence="3" type="ORF">TSOC_013949</name>
</gene>
<reference evidence="3 4" key="1">
    <citation type="journal article" date="2017" name="Mol. Biol. Evol.">
        <title>The 4-celled Tetrabaena socialis nuclear genome reveals the essential components for genetic control of cell number at the origin of multicellularity in the volvocine lineage.</title>
        <authorList>
            <person name="Featherston J."/>
            <person name="Arakaki Y."/>
            <person name="Hanschen E.R."/>
            <person name="Ferris P.J."/>
            <person name="Michod R.E."/>
            <person name="Olson B.J.S.C."/>
            <person name="Nozaki H."/>
            <person name="Durand P.M."/>
        </authorList>
    </citation>
    <scope>NUCLEOTIDE SEQUENCE [LARGE SCALE GENOMIC DNA]</scope>
    <source>
        <strain evidence="3 4">NIES-571</strain>
    </source>
</reference>
<protein>
    <recommendedName>
        <fullName evidence="2">ACT domain-containing protein</fullName>
    </recommendedName>
</protein>
<name>A0A2J7ZJ13_9CHLO</name>
<proteinExistence type="predicted"/>
<dbReference type="EMBL" id="PGGS01001576">
    <property type="protein sequence ID" value="PNH00240.1"/>
    <property type="molecule type" value="Genomic_DNA"/>
</dbReference>
<sequence>MALSSRVARTGAIARVDGRSTCHARTVPLQARSAVRMASPCVVLSAGVFRGPVACRAVATGGATKTGPMPTVKIDNISDPFATVLTVEFGEMTGELLDSITALKNLGLNIRRAKVQAAGTTFFITDADTSEKIVKSVRLEDIRMTVLTSLVAKFPEASEAMASGYKTDSDSPNKVLGTRRTVVQTTIDVAESSNGSCSVLKIETRDRPGLLVDIVRVLKDINLNVVSAEIDTEGRLAKDEFFITYHGEPLSSPMVLLVTNALQYYLSLGEVAKEESY</sequence>
<dbReference type="PROSITE" id="PS51671">
    <property type="entry name" value="ACT"/>
    <property type="match status" value="1"/>
</dbReference>
<dbReference type="OrthoDB" id="496180at2759"/>
<keyword evidence="4" id="KW-1185">Reference proteome</keyword>
<dbReference type="InterPro" id="IPR045865">
    <property type="entry name" value="ACT-like_dom_sf"/>
</dbReference>
<feature type="domain" description="ACT" evidence="2">
    <location>
        <begin position="199"/>
        <end position="276"/>
    </location>
</feature>
<accession>A0A2J7ZJ13</accession>
<evidence type="ECO:0000313" key="4">
    <source>
        <dbReference type="Proteomes" id="UP000236333"/>
    </source>
</evidence>
<organism evidence="3 4">
    <name type="scientific">Tetrabaena socialis</name>
    <dbReference type="NCBI Taxonomy" id="47790"/>
    <lineage>
        <taxon>Eukaryota</taxon>
        <taxon>Viridiplantae</taxon>
        <taxon>Chlorophyta</taxon>
        <taxon>core chlorophytes</taxon>
        <taxon>Chlorophyceae</taxon>
        <taxon>CS clade</taxon>
        <taxon>Chlamydomonadales</taxon>
        <taxon>Tetrabaenaceae</taxon>
        <taxon>Tetrabaena</taxon>
    </lineage>
</organism>
<evidence type="ECO:0000313" key="3">
    <source>
        <dbReference type="EMBL" id="PNH00240.1"/>
    </source>
</evidence>
<comment type="caution">
    <text evidence="3">The sequence shown here is derived from an EMBL/GenBank/DDBJ whole genome shotgun (WGS) entry which is preliminary data.</text>
</comment>
<dbReference type="Proteomes" id="UP000236333">
    <property type="component" value="Unassembled WGS sequence"/>
</dbReference>
<dbReference type="AlphaFoldDB" id="A0A2J7ZJ13"/>
<dbReference type="SUPFAM" id="SSF55021">
    <property type="entry name" value="ACT-like"/>
    <property type="match status" value="1"/>
</dbReference>
<dbReference type="InterPro" id="IPR002912">
    <property type="entry name" value="ACT_dom"/>
</dbReference>
<keyword evidence="1" id="KW-0677">Repeat</keyword>